<protein>
    <recommendedName>
        <fullName evidence="9">(4-O-methyl)-D-glucuronate--lignin esterase</fullName>
        <ecNumber evidence="9">3.1.1.117</ecNumber>
    </recommendedName>
</protein>
<sequence>MGRQVIEVFLALSSIFSLTRAVCTSLPQNLTLQANTRLANPFAFYDGRNVTNRAEWECRRTEISELFQRLELGIVPAAPDFVAGQLSSNHDSITIAVGDLNKTISFSVSIRYPNSSSSSPWPAIIALGGTNIPIPNDFALITYMPTEIAALGQRGRGKFYDLYGPTYPAGWLAAVSWGAIRLIDALETLGTESRINLARLGVTGCSENGKGAFLVGALDTRVALTIPQETGGGGTPCWRLSNALYDSGGATEPGAEATAPNVSRNASWFSPTFDQYTNRVDDLPFDHHFLPALVAPRGLLVLDNSGVERLGPESAYGCVVAGRKVYDALAALSRIGFIQVGGHSHCAFPPSVKADLDVFIDFFLRGGLNSPIQVFRTDGRTDRFIESQWVDWQSPGILR</sequence>
<feature type="non-terminal residue" evidence="12">
    <location>
        <position position="1"/>
    </location>
</feature>
<evidence type="ECO:0000256" key="3">
    <source>
        <dbReference type="ARBA" id="ARBA00022487"/>
    </source>
</evidence>
<dbReference type="GO" id="GO:0052689">
    <property type="term" value="F:carboxylic ester hydrolase activity"/>
    <property type="evidence" value="ECO:0007669"/>
    <property type="project" value="UniProtKB-KW"/>
</dbReference>
<evidence type="ECO:0000256" key="2">
    <source>
        <dbReference type="ARBA" id="ARBA00010092"/>
    </source>
</evidence>
<dbReference type="InterPro" id="IPR029058">
    <property type="entry name" value="AB_hydrolase_fold"/>
</dbReference>
<dbReference type="InterPro" id="IPR054579">
    <property type="entry name" value="GCE-like_dom"/>
</dbReference>
<feature type="domain" description="4-O-methyl-glucuronoyl methylesterase-like" evidence="11">
    <location>
        <begin position="95"/>
        <end position="329"/>
    </location>
</feature>
<dbReference type="AlphaFoldDB" id="A0A5C3KW55"/>
<feature type="chain" id="PRO_5022750947" description="(4-O-methyl)-D-glucuronate--lignin esterase" evidence="10">
    <location>
        <begin position="22"/>
        <end position="399"/>
    </location>
</feature>
<reference evidence="12 13" key="1">
    <citation type="journal article" date="2019" name="Nat. Ecol. Evol.">
        <title>Megaphylogeny resolves global patterns of mushroom evolution.</title>
        <authorList>
            <person name="Varga T."/>
            <person name="Krizsan K."/>
            <person name="Foldi C."/>
            <person name="Dima B."/>
            <person name="Sanchez-Garcia M."/>
            <person name="Sanchez-Ramirez S."/>
            <person name="Szollosi G.J."/>
            <person name="Szarkandi J.G."/>
            <person name="Papp V."/>
            <person name="Albert L."/>
            <person name="Andreopoulos W."/>
            <person name="Angelini C."/>
            <person name="Antonin V."/>
            <person name="Barry K.W."/>
            <person name="Bougher N.L."/>
            <person name="Buchanan P."/>
            <person name="Buyck B."/>
            <person name="Bense V."/>
            <person name="Catcheside P."/>
            <person name="Chovatia M."/>
            <person name="Cooper J."/>
            <person name="Damon W."/>
            <person name="Desjardin D."/>
            <person name="Finy P."/>
            <person name="Geml J."/>
            <person name="Haridas S."/>
            <person name="Hughes K."/>
            <person name="Justo A."/>
            <person name="Karasinski D."/>
            <person name="Kautmanova I."/>
            <person name="Kiss B."/>
            <person name="Kocsube S."/>
            <person name="Kotiranta H."/>
            <person name="LaButti K.M."/>
            <person name="Lechner B.E."/>
            <person name="Liimatainen K."/>
            <person name="Lipzen A."/>
            <person name="Lukacs Z."/>
            <person name="Mihaltcheva S."/>
            <person name="Morgado L.N."/>
            <person name="Niskanen T."/>
            <person name="Noordeloos M.E."/>
            <person name="Ohm R.A."/>
            <person name="Ortiz-Santana B."/>
            <person name="Ovrebo C."/>
            <person name="Racz N."/>
            <person name="Riley R."/>
            <person name="Savchenko A."/>
            <person name="Shiryaev A."/>
            <person name="Soop K."/>
            <person name="Spirin V."/>
            <person name="Szebenyi C."/>
            <person name="Tomsovsky M."/>
            <person name="Tulloss R.E."/>
            <person name="Uehling J."/>
            <person name="Grigoriev I.V."/>
            <person name="Vagvolgyi C."/>
            <person name="Papp T."/>
            <person name="Martin F.M."/>
            <person name="Miettinen O."/>
            <person name="Hibbett D.S."/>
            <person name="Nagy L.G."/>
        </authorList>
    </citation>
    <scope>NUCLEOTIDE SEQUENCE [LARGE SCALE GENOMIC DNA]</scope>
    <source>
        <strain evidence="12 13">CBS 121175</strain>
    </source>
</reference>
<keyword evidence="7" id="KW-0439">Lignin degradation</keyword>
<dbReference type="EC" id="3.1.1.117" evidence="9"/>
<dbReference type="Pfam" id="PF22244">
    <property type="entry name" value="GCE_fung"/>
    <property type="match status" value="1"/>
</dbReference>
<evidence type="ECO:0000256" key="8">
    <source>
        <dbReference type="ARBA" id="ARBA00024511"/>
    </source>
</evidence>
<name>A0A5C3KW55_COPMA</name>
<evidence type="ECO:0000256" key="6">
    <source>
        <dbReference type="ARBA" id="ARBA00022801"/>
    </source>
</evidence>
<evidence type="ECO:0000313" key="12">
    <source>
        <dbReference type="EMBL" id="TFK24567.1"/>
    </source>
</evidence>
<dbReference type="STRING" id="230819.A0A5C3KW55"/>
<evidence type="ECO:0000256" key="7">
    <source>
        <dbReference type="ARBA" id="ARBA00023185"/>
    </source>
</evidence>
<comment type="similarity">
    <text evidence="2">Belongs to the carbohydrate esterase 15 (CE15) family.</text>
</comment>
<feature type="signal peptide" evidence="10">
    <location>
        <begin position="1"/>
        <end position="21"/>
    </location>
</feature>
<evidence type="ECO:0000256" key="10">
    <source>
        <dbReference type="SAM" id="SignalP"/>
    </source>
</evidence>
<accession>A0A5C3KW55</accession>
<keyword evidence="4" id="KW-0964">Secreted</keyword>
<dbReference type="OrthoDB" id="3781271at2759"/>
<comment type="subcellular location">
    <subcellularLocation>
        <location evidence="1">Secreted</location>
    </subcellularLocation>
</comment>
<evidence type="ECO:0000256" key="4">
    <source>
        <dbReference type="ARBA" id="ARBA00022525"/>
    </source>
</evidence>
<keyword evidence="3" id="KW-0719">Serine esterase</keyword>
<keyword evidence="13" id="KW-1185">Reference proteome</keyword>
<keyword evidence="5 10" id="KW-0732">Signal</keyword>
<evidence type="ECO:0000256" key="9">
    <source>
        <dbReference type="ARBA" id="ARBA00026105"/>
    </source>
</evidence>
<keyword evidence="6" id="KW-0378">Hydrolase</keyword>
<comment type="catalytic activity">
    <reaction evidence="8">
        <text>a 4-O-methyl-alpha-D-glucuronosyl ester derivative + H2O = 4-O-methyl-alpha-D-glucuronate derivative + an alcohol + H(+)</text>
        <dbReference type="Rhea" id="RHEA:67452"/>
        <dbReference type="ChEBI" id="CHEBI:15377"/>
        <dbReference type="ChEBI" id="CHEBI:15378"/>
        <dbReference type="ChEBI" id="CHEBI:30879"/>
        <dbReference type="ChEBI" id="CHEBI:171667"/>
        <dbReference type="ChEBI" id="CHEBI:171668"/>
        <dbReference type="EC" id="3.1.1.117"/>
    </reaction>
    <physiologicalReaction direction="left-to-right" evidence="8">
        <dbReference type="Rhea" id="RHEA:67453"/>
    </physiologicalReaction>
</comment>
<proteinExistence type="inferred from homology"/>
<dbReference type="SUPFAM" id="SSF53474">
    <property type="entry name" value="alpha/beta-Hydrolases"/>
    <property type="match status" value="1"/>
</dbReference>
<evidence type="ECO:0000256" key="5">
    <source>
        <dbReference type="ARBA" id="ARBA00022729"/>
    </source>
</evidence>
<evidence type="ECO:0000313" key="13">
    <source>
        <dbReference type="Proteomes" id="UP000307440"/>
    </source>
</evidence>
<evidence type="ECO:0000259" key="11">
    <source>
        <dbReference type="Pfam" id="PF22244"/>
    </source>
</evidence>
<dbReference type="GO" id="GO:0005576">
    <property type="term" value="C:extracellular region"/>
    <property type="evidence" value="ECO:0007669"/>
    <property type="project" value="UniProtKB-SubCell"/>
</dbReference>
<gene>
    <name evidence="12" type="ORF">FA15DRAFT_669432</name>
</gene>
<dbReference type="Proteomes" id="UP000307440">
    <property type="component" value="Unassembled WGS sequence"/>
</dbReference>
<dbReference type="GO" id="GO:0046274">
    <property type="term" value="P:lignin catabolic process"/>
    <property type="evidence" value="ECO:0007669"/>
    <property type="project" value="UniProtKB-KW"/>
</dbReference>
<evidence type="ECO:0000256" key="1">
    <source>
        <dbReference type="ARBA" id="ARBA00004613"/>
    </source>
</evidence>
<organism evidence="12 13">
    <name type="scientific">Coprinopsis marcescibilis</name>
    <name type="common">Agaric fungus</name>
    <name type="synonym">Psathyrella marcescibilis</name>
    <dbReference type="NCBI Taxonomy" id="230819"/>
    <lineage>
        <taxon>Eukaryota</taxon>
        <taxon>Fungi</taxon>
        <taxon>Dikarya</taxon>
        <taxon>Basidiomycota</taxon>
        <taxon>Agaricomycotina</taxon>
        <taxon>Agaricomycetes</taxon>
        <taxon>Agaricomycetidae</taxon>
        <taxon>Agaricales</taxon>
        <taxon>Agaricineae</taxon>
        <taxon>Psathyrellaceae</taxon>
        <taxon>Coprinopsis</taxon>
    </lineage>
</organism>
<dbReference type="EMBL" id="ML210198">
    <property type="protein sequence ID" value="TFK24567.1"/>
    <property type="molecule type" value="Genomic_DNA"/>
</dbReference>
<dbReference type="Gene3D" id="3.40.50.1820">
    <property type="entry name" value="alpha/beta hydrolase"/>
    <property type="match status" value="1"/>
</dbReference>